<gene>
    <name evidence="3" type="ORF">EC973_006945</name>
</gene>
<dbReference type="Proteomes" id="UP000605846">
    <property type="component" value="Unassembled WGS sequence"/>
</dbReference>
<evidence type="ECO:0000256" key="1">
    <source>
        <dbReference type="ARBA" id="ARBA00038101"/>
    </source>
</evidence>
<dbReference type="InterPro" id="IPR011990">
    <property type="entry name" value="TPR-like_helical_dom_sf"/>
</dbReference>
<dbReference type="Pfam" id="PF01823">
    <property type="entry name" value="MACPF"/>
    <property type="match status" value="1"/>
</dbReference>
<protein>
    <recommendedName>
        <fullName evidence="2">MACPF domain-containing protein</fullName>
    </recommendedName>
</protein>
<dbReference type="EMBL" id="JABAYA010000048">
    <property type="protein sequence ID" value="KAF7727832.1"/>
    <property type="molecule type" value="Genomic_DNA"/>
</dbReference>
<dbReference type="OrthoDB" id="10495213at2759"/>
<dbReference type="InterPro" id="IPR050767">
    <property type="entry name" value="Sel1_AlgK"/>
</dbReference>
<evidence type="ECO:0000313" key="4">
    <source>
        <dbReference type="Proteomes" id="UP000605846"/>
    </source>
</evidence>
<comment type="caution">
    <text evidence="3">The sequence shown here is derived from an EMBL/GenBank/DDBJ whole genome shotgun (WGS) entry which is preliminary data.</text>
</comment>
<evidence type="ECO:0000313" key="3">
    <source>
        <dbReference type="EMBL" id="KAF7727832.1"/>
    </source>
</evidence>
<dbReference type="AlphaFoldDB" id="A0A8H7EUE2"/>
<reference evidence="3" key="1">
    <citation type="submission" date="2020-01" db="EMBL/GenBank/DDBJ databases">
        <title>Genome Sequencing of Three Apophysomyces-Like Fungal Strains Confirms a Novel Fungal Genus in the Mucoromycota with divergent Burkholderia-like Endosymbiotic Bacteria.</title>
        <authorList>
            <person name="Stajich J.E."/>
            <person name="Macias A.M."/>
            <person name="Carter-House D."/>
            <person name="Lovett B."/>
            <person name="Kasson L.R."/>
            <person name="Berry K."/>
            <person name="Grigoriev I."/>
            <person name="Chang Y."/>
            <person name="Spatafora J."/>
            <person name="Kasson M.T."/>
        </authorList>
    </citation>
    <scope>NUCLEOTIDE SEQUENCE</scope>
    <source>
        <strain evidence="3">NRRL A-21654</strain>
    </source>
</reference>
<dbReference type="Pfam" id="PF08238">
    <property type="entry name" value="Sel1"/>
    <property type="match status" value="5"/>
</dbReference>
<dbReference type="InterPro" id="IPR020864">
    <property type="entry name" value="MACPF"/>
</dbReference>
<comment type="similarity">
    <text evidence="1">Belongs to the sel-1 family.</text>
</comment>
<evidence type="ECO:0000259" key="2">
    <source>
        <dbReference type="Pfam" id="PF01823"/>
    </source>
</evidence>
<sequence>MVRRTSFGVSPTSHAALPEEISEMSEYAKSAMYGHVVRNGGDLRPATEGETYFVIMQLVFDHALIKPNDKLEMGIRQALRKGSHKQKYQELQKVFGRFGYFYPSIIRLGGRIVYKINSNDPSPDWMKANGIDTIDKAFKRITHVDDLYIETIGGSSMITGCQDWINTVKSNQARIQFTSMAPIYNLLDETLRSQIIKVLEEQKELNKSFPQLTKAIHFDGTEAEEQAYELSESDNISQVTMLKLFTEQPNVELVKRSVPEDLSLIKYATLDIDNSNELPGNRGYIFGAEAAFRERMESQQSVKSQKGLPYSVAYFSCEEVHLHHGSIKATGTFRTEINRALQAGNDSNCKYFALQGVFRRFGYYYPTVVRLGGRITCQLNPSKEEAQMLSEEKGFDGLTLNQFSDNDEGITDDQTSKFNAEHEIPIQNPKDSRTLTIKEGRLFHENATNDIQKCLQDSVFWEAVGGLSHILLCNNVHDWMKTIHANRGIIQLRGLRPLYELLDKHTRSEVQQIYESIILEDQYVCYNYLMHLQSYREDKAYNEDYLMPCVTTEPLFDRIIGQNFPDSHTAIEFCSINCSEFGFSVKQAEITNGITCIYCSHKTCRWGVMLYEIGESRWKFEKFVDPNECEHNHYLTPQANIGRDANSGRNVFSQEICDISQFFVKLVPDHSTFHLGNSFSRYARYGDTVRLLCSRFDDGNLITSYIRFSDLILPDNSSLRSMPELSAESEITNYVQRGDVVVFESQRTFNGRKLYWKPCCHFKDHFMNEFEIENRATFDCSETRWIIQPANELEANEFIQSSQRIENKDAWDLKDHHSTDYYDFMEVDFLKGHSYLYGLRGLDTDIPQAIKHLTKAANYGNGKAKYELGKISWNTGKHAEAINLLNEATHFPAVGAFRELGDIYYTGFSSTTPEACVIPKDLKKAFMYYVTGGILGDLKAALKAARFLEKGYHDEFGIDIEAAIKWYEFVANKGNSPIGSLEAGRLKHIIANTLEDATEADDLREEAYKLFHAAAASEPQARFMIATYHLKGLGHQTYDPSLAMQLLLGLVESGYDAVFYALAQCYQHGVGVEPDHAKAKMYQELADKHKVNK</sequence>
<organism evidence="3 4">
    <name type="scientific">Apophysomyces ossiformis</name>
    <dbReference type="NCBI Taxonomy" id="679940"/>
    <lineage>
        <taxon>Eukaryota</taxon>
        <taxon>Fungi</taxon>
        <taxon>Fungi incertae sedis</taxon>
        <taxon>Mucoromycota</taxon>
        <taxon>Mucoromycotina</taxon>
        <taxon>Mucoromycetes</taxon>
        <taxon>Mucorales</taxon>
        <taxon>Mucorineae</taxon>
        <taxon>Mucoraceae</taxon>
        <taxon>Apophysomyces</taxon>
    </lineage>
</organism>
<keyword evidence="4" id="KW-1185">Reference proteome</keyword>
<dbReference type="SMR" id="A0A8H7EUE2"/>
<dbReference type="SMART" id="SM00671">
    <property type="entry name" value="SEL1"/>
    <property type="match status" value="4"/>
</dbReference>
<dbReference type="PANTHER" id="PTHR11102:SF160">
    <property type="entry name" value="ERAD-ASSOCIATED E3 UBIQUITIN-PROTEIN LIGASE COMPONENT HRD3"/>
    <property type="match status" value="1"/>
</dbReference>
<dbReference type="InterPro" id="IPR006597">
    <property type="entry name" value="Sel1-like"/>
</dbReference>
<accession>A0A8H7EUE2</accession>
<feature type="domain" description="MACPF" evidence="2">
    <location>
        <begin position="325"/>
        <end position="509"/>
    </location>
</feature>
<dbReference type="Gene3D" id="1.25.40.10">
    <property type="entry name" value="Tetratricopeptide repeat domain"/>
    <property type="match status" value="1"/>
</dbReference>
<dbReference type="PANTHER" id="PTHR11102">
    <property type="entry name" value="SEL-1-LIKE PROTEIN"/>
    <property type="match status" value="1"/>
</dbReference>
<name>A0A8H7EUE2_9FUNG</name>
<dbReference type="SUPFAM" id="SSF81901">
    <property type="entry name" value="HCP-like"/>
    <property type="match status" value="1"/>
</dbReference>
<proteinExistence type="inferred from homology"/>